<sequence>DSLDDFLADRRPGALGLEEEPPLFEEQCLHWWSNECPLFVVERCCASIPVAKDPDSPERFDGTLRVAFALHRPKAVSKHQEEHQVKPFEIDWLGGYWKLPKTAVSDGQAENLEDIHNRIVSSFNSVDKRTAPLPEEQLQEVYDALTPALPRIFSSGTISVQMIMNVYRQDELFCAFALARVAAAMRVDHLERALGLFDLAKRKVKVPSQHTAEFLPEISVLSYIDRNVGVCSVPPLL</sequence>
<accession>A0A812SAP7</accession>
<evidence type="ECO:0000313" key="2">
    <source>
        <dbReference type="Proteomes" id="UP000649617"/>
    </source>
</evidence>
<dbReference type="EMBL" id="CAJNIZ010023558">
    <property type="protein sequence ID" value="CAE7470014.1"/>
    <property type="molecule type" value="Genomic_DNA"/>
</dbReference>
<proteinExistence type="predicted"/>
<gene>
    <name evidence="1" type="primary">dnc</name>
    <name evidence="1" type="ORF">SPIL2461_LOCUS11882</name>
</gene>
<comment type="caution">
    <text evidence="1">The sequence shown here is derived from an EMBL/GenBank/DDBJ whole genome shotgun (WGS) entry which is preliminary data.</text>
</comment>
<evidence type="ECO:0000313" key="1">
    <source>
        <dbReference type="EMBL" id="CAE7470014.1"/>
    </source>
</evidence>
<name>A0A812SAP7_SYMPI</name>
<organism evidence="1 2">
    <name type="scientific">Symbiodinium pilosum</name>
    <name type="common">Dinoflagellate</name>
    <dbReference type="NCBI Taxonomy" id="2952"/>
    <lineage>
        <taxon>Eukaryota</taxon>
        <taxon>Sar</taxon>
        <taxon>Alveolata</taxon>
        <taxon>Dinophyceae</taxon>
        <taxon>Suessiales</taxon>
        <taxon>Symbiodiniaceae</taxon>
        <taxon>Symbiodinium</taxon>
    </lineage>
</organism>
<reference evidence="1" key="1">
    <citation type="submission" date="2021-02" db="EMBL/GenBank/DDBJ databases">
        <authorList>
            <person name="Dougan E. K."/>
            <person name="Rhodes N."/>
            <person name="Thang M."/>
            <person name="Chan C."/>
        </authorList>
    </citation>
    <scope>NUCLEOTIDE SEQUENCE</scope>
</reference>
<feature type="non-terminal residue" evidence="1">
    <location>
        <position position="237"/>
    </location>
</feature>
<keyword evidence="2" id="KW-1185">Reference proteome</keyword>
<dbReference type="OrthoDB" id="343875at2759"/>
<dbReference type="AlphaFoldDB" id="A0A812SAP7"/>
<protein>
    <submittedName>
        <fullName evidence="1">Dnc protein</fullName>
    </submittedName>
</protein>
<dbReference type="Proteomes" id="UP000649617">
    <property type="component" value="Unassembled WGS sequence"/>
</dbReference>